<organism evidence="2 3">
    <name type="scientific">Luteolibacter soli</name>
    <dbReference type="NCBI Taxonomy" id="3135280"/>
    <lineage>
        <taxon>Bacteria</taxon>
        <taxon>Pseudomonadati</taxon>
        <taxon>Verrucomicrobiota</taxon>
        <taxon>Verrucomicrobiia</taxon>
        <taxon>Verrucomicrobiales</taxon>
        <taxon>Verrucomicrobiaceae</taxon>
        <taxon>Luteolibacter</taxon>
    </lineage>
</organism>
<feature type="transmembrane region" description="Helical" evidence="1">
    <location>
        <begin position="247"/>
        <end position="270"/>
    </location>
</feature>
<protein>
    <submittedName>
        <fullName evidence="2">Uncharacterized protein</fullName>
    </submittedName>
</protein>
<dbReference type="Proteomes" id="UP001371305">
    <property type="component" value="Unassembled WGS sequence"/>
</dbReference>
<evidence type="ECO:0000313" key="2">
    <source>
        <dbReference type="EMBL" id="MEK7950085.1"/>
    </source>
</evidence>
<accession>A0ABU9ATU0</accession>
<proteinExistence type="predicted"/>
<keyword evidence="1" id="KW-0812">Transmembrane</keyword>
<evidence type="ECO:0000313" key="3">
    <source>
        <dbReference type="Proteomes" id="UP001371305"/>
    </source>
</evidence>
<comment type="caution">
    <text evidence="2">The sequence shown here is derived from an EMBL/GenBank/DDBJ whole genome shotgun (WGS) entry which is preliminary data.</text>
</comment>
<feature type="transmembrane region" description="Helical" evidence="1">
    <location>
        <begin position="12"/>
        <end position="36"/>
    </location>
</feature>
<reference evidence="2 3" key="1">
    <citation type="submission" date="2024-04" db="EMBL/GenBank/DDBJ databases">
        <title>Luteolibacter sp. isolated from soil.</title>
        <authorList>
            <person name="An J."/>
        </authorList>
    </citation>
    <scope>NUCLEOTIDE SEQUENCE [LARGE SCALE GENOMIC DNA]</scope>
    <source>
        <strain evidence="2 3">Y139</strain>
    </source>
</reference>
<dbReference type="EMBL" id="JBBUKT010000002">
    <property type="protein sequence ID" value="MEK7950085.1"/>
    <property type="molecule type" value="Genomic_DNA"/>
</dbReference>
<dbReference type="RefSeq" id="WP_341403499.1">
    <property type="nucleotide sequence ID" value="NZ_JBBUKT010000002.1"/>
</dbReference>
<evidence type="ECO:0000256" key="1">
    <source>
        <dbReference type="SAM" id="Phobius"/>
    </source>
</evidence>
<name>A0ABU9ATU0_9BACT</name>
<keyword evidence="1" id="KW-0472">Membrane</keyword>
<keyword evidence="1" id="KW-1133">Transmembrane helix</keyword>
<sequence>MPPQASARSPLAGCLIFILALLIMVGLIAFTAWMPFRQAAEIEKFTKEAPAPVAVEPTEGNEAKVNALVARLEAFRTDLDDASKPARLELTADDLNLSIAAFPQLQELRKSFRVREITADALLIDICYQLNGRPRLARKDEEGMMASDPRYLIGTIKGHPLLARREVALQVEALEVPGATIPQGFMEHFSTLRLFERYLKDPVLGPVMAKMTRAEIKDGKMVLARIPGEELPEVVSDATFKQGSQRFITLLGIAACLFLAFAATMVFLGIRKQKRLEKEGGGN</sequence>
<gene>
    <name evidence="2" type="ORF">WKV53_06250</name>
</gene>
<keyword evidence="3" id="KW-1185">Reference proteome</keyword>